<feature type="transmembrane region" description="Helical" evidence="3">
    <location>
        <begin position="42"/>
        <end position="66"/>
    </location>
</feature>
<dbReference type="InterPro" id="IPR017850">
    <property type="entry name" value="Alkaline_phosphatase_core_sf"/>
</dbReference>
<feature type="transmembrane region" description="Helical" evidence="3">
    <location>
        <begin position="120"/>
        <end position="144"/>
    </location>
</feature>
<evidence type="ECO:0000313" key="5">
    <source>
        <dbReference type="EMBL" id="AKU96355.1"/>
    </source>
</evidence>
<feature type="transmembrane region" description="Helical" evidence="3">
    <location>
        <begin position="164"/>
        <end position="183"/>
    </location>
</feature>
<dbReference type="OrthoDB" id="9766107at2"/>
<keyword evidence="3" id="KW-0472">Membrane</keyword>
<dbReference type="PANTHER" id="PTHR42693:SF33">
    <property type="entry name" value="ARYLSULFATASE"/>
    <property type="match status" value="1"/>
</dbReference>
<keyword evidence="3" id="KW-1133">Transmembrane helix</keyword>
<dbReference type="KEGG" id="llu:AKJ09_03019"/>
<feature type="domain" description="Sulfatase N-terminal" evidence="4">
    <location>
        <begin position="333"/>
        <end position="606"/>
    </location>
</feature>
<dbReference type="AlphaFoldDB" id="A0A0K1PS46"/>
<protein>
    <submittedName>
        <fullName evidence="5">Choline-sulfatase</fullName>
    </submittedName>
</protein>
<dbReference type="Pfam" id="PF00884">
    <property type="entry name" value="Sulfatase"/>
    <property type="match status" value="1"/>
</dbReference>
<evidence type="ECO:0000313" key="6">
    <source>
        <dbReference type="Proteomes" id="UP000064967"/>
    </source>
</evidence>
<dbReference type="InterPro" id="IPR050738">
    <property type="entry name" value="Sulfatase"/>
</dbReference>
<dbReference type="GO" id="GO:0004065">
    <property type="term" value="F:arylsulfatase activity"/>
    <property type="evidence" value="ECO:0007669"/>
    <property type="project" value="TreeGrafter"/>
</dbReference>
<feature type="region of interest" description="Disordered" evidence="2">
    <location>
        <begin position="291"/>
        <end position="329"/>
    </location>
</feature>
<dbReference type="PANTHER" id="PTHR42693">
    <property type="entry name" value="ARYLSULFATASE FAMILY MEMBER"/>
    <property type="match status" value="1"/>
</dbReference>
<dbReference type="STRING" id="1391654.AKJ09_03019"/>
<proteinExistence type="inferred from homology"/>
<dbReference type="InterPro" id="IPR000917">
    <property type="entry name" value="Sulfatase_N"/>
</dbReference>
<sequence length="725" mass="76942">MPSRPPFLLLAGLAALATALADAGFVVRGAMAAHASPSSVALAFLVATAVVIGPLLLALAFAAAIARPLGAFGNDALQGLAKATGGHAPLSATALVAALAFAAIRTAMLGRTIVAALSPSMAATLLVLVAFTVAIGTLAGTLLLLRAVGPRLVALEERQPSVRLVSRGVGARIAFALVVTYLLDSLLPRPFVVAPAVGVTTGLLVSAFRASSSARVFTDRQALGTLVVLAVVSLAGAHALSLLPSRARNAVVHDGPYGAHAVAGLRSLVDRDGDGFSPFFGGGDCNDGAAHIHPGAYDDPGNGEDENCDGIDATAPVDPKLPRPASPKTSARPNIAIVLLDTVRPDHLGFAGNNRAVSTSIDRFRESATWFQKAYTPAPTTRFALASVFTGLDIDEIPQRRGAGFAFELLPEAETLAEKLEPLGYDRVGVTFPYVVKNIRGIGQGFRSFTSPPGTSDETRFDGRDAKLTSDAVIDALSKLEGTKEKPFFLFAHYACAHAPYVRHLEHDFGGDEDAQYDSSLAECDKHVGRVLDTLDARADRDRTVVVVMSDHGELLGEQGVHEHGTSLLEPAVRALLLVRVPGWKIPTIDAAVSITDLHPTLLELASATDESETIATQDDPHRWNLGSYVVAEDPPRDRALRLYADTWHSGIHYQARAVVKGRFKLLRDLTTGAEQVFNVDEDPDEVHDLKHHLPDVRKALASYLDTWKSIRHEPPKDGKDALQN</sequence>
<evidence type="ECO:0000256" key="2">
    <source>
        <dbReference type="SAM" id="MobiDB-lite"/>
    </source>
</evidence>
<organism evidence="5 6">
    <name type="scientific">Labilithrix luteola</name>
    <dbReference type="NCBI Taxonomy" id="1391654"/>
    <lineage>
        <taxon>Bacteria</taxon>
        <taxon>Pseudomonadati</taxon>
        <taxon>Myxococcota</taxon>
        <taxon>Polyangia</taxon>
        <taxon>Polyangiales</taxon>
        <taxon>Labilitrichaceae</taxon>
        <taxon>Labilithrix</taxon>
    </lineage>
</organism>
<feature type="transmembrane region" description="Helical" evidence="3">
    <location>
        <begin position="222"/>
        <end position="243"/>
    </location>
</feature>
<dbReference type="SUPFAM" id="SSF53649">
    <property type="entry name" value="Alkaline phosphatase-like"/>
    <property type="match status" value="1"/>
</dbReference>
<dbReference type="CDD" id="cd16148">
    <property type="entry name" value="sulfatase_like"/>
    <property type="match status" value="1"/>
</dbReference>
<dbReference type="Proteomes" id="UP000064967">
    <property type="component" value="Chromosome"/>
</dbReference>
<dbReference type="Gene3D" id="3.30.1120.10">
    <property type="match status" value="1"/>
</dbReference>
<dbReference type="RefSeq" id="WP_146647656.1">
    <property type="nucleotide sequence ID" value="NZ_CP012333.1"/>
</dbReference>
<feature type="transmembrane region" description="Helical" evidence="3">
    <location>
        <begin position="87"/>
        <end position="108"/>
    </location>
</feature>
<gene>
    <name evidence="5" type="ORF">AKJ09_03019</name>
</gene>
<dbReference type="Gene3D" id="3.40.720.10">
    <property type="entry name" value="Alkaline Phosphatase, subunit A"/>
    <property type="match status" value="1"/>
</dbReference>
<evidence type="ECO:0000256" key="1">
    <source>
        <dbReference type="ARBA" id="ARBA00008779"/>
    </source>
</evidence>
<name>A0A0K1PS46_9BACT</name>
<dbReference type="EMBL" id="CP012333">
    <property type="protein sequence ID" value="AKU96355.1"/>
    <property type="molecule type" value="Genomic_DNA"/>
</dbReference>
<accession>A0A0K1PS46</accession>
<keyword evidence="6" id="KW-1185">Reference proteome</keyword>
<evidence type="ECO:0000256" key="3">
    <source>
        <dbReference type="SAM" id="Phobius"/>
    </source>
</evidence>
<keyword evidence="3" id="KW-0812">Transmembrane</keyword>
<evidence type="ECO:0000259" key="4">
    <source>
        <dbReference type="Pfam" id="PF00884"/>
    </source>
</evidence>
<feature type="transmembrane region" description="Helical" evidence="3">
    <location>
        <begin position="189"/>
        <end position="210"/>
    </location>
</feature>
<comment type="similarity">
    <text evidence="1">Belongs to the sulfatase family.</text>
</comment>
<reference evidence="5 6" key="1">
    <citation type="submission" date="2015-08" db="EMBL/GenBank/DDBJ databases">
        <authorList>
            <person name="Babu N.S."/>
            <person name="Beckwith C.J."/>
            <person name="Beseler K.G."/>
            <person name="Brison A."/>
            <person name="Carone J.V."/>
            <person name="Caskin T.P."/>
            <person name="Diamond M."/>
            <person name="Durham M.E."/>
            <person name="Foxe J.M."/>
            <person name="Go M."/>
            <person name="Henderson B.A."/>
            <person name="Jones I.B."/>
            <person name="McGettigan J.A."/>
            <person name="Micheletti S.J."/>
            <person name="Nasrallah M.E."/>
            <person name="Ortiz D."/>
            <person name="Piller C.R."/>
            <person name="Privatt S.R."/>
            <person name="Schneider S.L."/>
            <person name="Sharp S."/>
            <person name="Smith T.C."/>
            <person name="Stanton J.D."/>
            <person name="Ullery H.E."/>
            <person name="Wilson R.J."/>
            <person name="Serrano M.G."/>
            <person name="Buck G."/>
            <person name="Lee V."/>
            <person name="Wang Y."/>
            <person name="Carvalho R."/>
            <person name="Voegtly L."/>
            <person name="Shi R."/>
            <person name="Duckworth R."/>
            <person name="Johnson A."/>
            <person name="Loviza R."/>
            <person name="Walstead R."/>
            <person name="Shah Z."/>
            <person name="Kiflezghi M."/>
            <person name="Wade K."/>
            <person name="Ball S.L."/>
            <person name="Bradley K.W."/>
            <person name="Asai D.J."/>
            <person name="Bowman C.A."/>
            <person name="Russell D.A."/>
            <person name="Pope W.H."/>
            <person name="Jacobs-Sera D."/>
            <person name="Hendrix R.W."/>
            <person name="Hatfull G.F."/>
        </authorList>
    </citation>
    <scope>NUCLEOTIDE SEQUENCE [LARGE SCALE GENOMIC DNA]</scope>
    <source>
        <strain evidence="5 6">DSM 27648</strain>
    </source>
</reference>